<protein>
    <submittedName>
        <fullName evidence="2">Uncharacterized protein</fullName>
    </submittedName>
</protein>
<dbReference type="EMBL" id="JAEPQZ010000014">
    <property type="protein sequence ID" value="KAG2173739.1"/>
    <property type="molecule type" value="Genomic_DNA"/>
</dbReference>
<evidence type="ECO:0000313" key="2">
    <source>
        <dbReference type="EMBL" id="KAG2173739.1"/>
    </source>
</evidence>
<evidence type="ECO:0000313" key="3">
    <source>
        <dbReference type="Proteomes" id="UP000654370"/>
    </source>
</evidence>
<comment type="caution">
    <text evidence="2">The sequence shown here is derived from an EMBL/GenBank/DDBJ whole genome shotgun (WGS) entry which is preliminary data.</text>
</comment>
<name>A0A8H7UBQ9_MORIS</name>
<feature type="region of interest" description="Disordered" evidence="1">
    <location>
        <begin position="53"/>
        <end position="88"/>
    </location>
</feature>
<feature type="compositionally biased region" description="Acidic residues" evidence="1">
    <location>
        <begin position="54"/>
        <end position="67"/>
    </location>
</feature>
<gene>
    <name evidence="2" type="ORF">INT43_005159</name>
</gene>
<dbReference type="OrthoDB" id="2377025at2759"/>
<dbReference type="AlphaFoldDB" id="A0A8H7UBQ9"/>
<feature type="compositionally biased region" description="Polar residues" evidence="1">
    <location>
        <begin position="69"/>
        <end position="81"/>
    </location>
</feature>
<accession>A0A8H7UBQ9</accession>
<sequence length="221" mass="25677">MTTFRYISVSDYDYVLHLSEHKLTKYQYQRTEVGLLKHVLIRNLLIKAHTLSPDSDEEECEEDEDLTDQPLTFGSSQNTPAVSVDTERSKEENWFETCFDQLDQDTVDSVIIDYSSGDEDDEDMEDGTVPRWVQDIREKYHMSHENKGIQFEDDEADEEDDESNDILKLASLESSCDYFLQNDKTCSLGSFDPFAGDDVVQDTSFDNKYSWIKWRNDPITV</sequence>
<organism evidence="2 3">
    <name type="scientific">Mortierella isabellina</name>
    <name type="common">Filamentous fungus</name>
    <name type="synonym">Umbelopsis isabellina</name>
    <dbReference type="NCBI Taxonomy" id="91625"/>
    <lineage>
        <taxon>Eukaryota</taxon>
        <taxon>Fungi</taxon>
        <taxon>Fungi incertae sedis</taxon>
        <taxon>Mucoromycota</taxon>
        <taxon>Mucoromycotina</taxon>
        <taxon>Umbelopsidomycetes</taxon>
        <taxon>Umbelopsidales</taxon>
        <taxon>Umbelopsidaceae</taxon>
        <taxon>Umbelopsis</taxon>
    </lineage>
</organism>
<keyword evidence="3" id="KW-1185">Reference proteome</keyword>
<evidence type="ECO:0000256" key="1">
    <source>
        <dbReference type="SAM" id="MobiDB-lite"/>
    </source>
</evidence>
<proteinExistence type="predicted"/>
<reference evidence="2" key="1">
    <citation type="submission" date="2020-12" db="EMBL/GenBank/DDBJ databases">
        <title>Metabolic potential, ecology and presence of endohyphal bacteria is reflected in genomic diversity of Mucoromycotina.</title>
        <authorList>
            <person name="Muszewska A."/>
            <person name="Okrasinska A."/>
            <person name="Steczkiewicz K."/>
            <person name="Drgas O."/>
            <person name="Orlowska M."/>
            <person name="Perlinska-Lenart U."/>
            <person name="Aleksandrzak-Piekarczyk T."/>
            <person name="Szatraj K."/>
            <person name="Zielenkiewicz U."/>
            <person name="Pilsyk S."/>
            <person name="Malc E."/>
            <person name="Mieczkowski P."/>
            <person name="Kruszewska J.S."/>
            <person name="Biernat P."/>
            <person name="Pawlowska J."/>
        </authorList>
    </citation>
    <scope>NUCLEOTIDE SEQUENCE</scope>
    <source>
        <strain evidence="2">WA0000067209</strain>
    </source>
</reference>
<dbReference type="Proteomes" id="UP000654370">
    <property type="component" value="Unassembled WGS sequence"/>
</dbReference>